<evidence type="ECO:0000313" key="2">
    <source>
        <dbReference type="Proteomes" id="UP000001312"/>
    </source>
</evidence>
<dbReference type="Proteomes" id="UP000001312">
    <property type="component" value="Unassembled WGS sequence"/>
</dbReference>
<proteinExistence type="predicted"/>
<reference evidence="2" key="1">
    <citation type="journal article" date="2011" name="PLoS Genet.">
        <title>Genomic analysis of the necrotrophic fungal pathogens Sclerotinia sclerotiorum and Botrytis cinerea.</title>
        <authorList>
            <person name="Amselem J."/>
            <person name="Cuomo C.A."/>
            <person name="van Kan J.A."/>
            <person name="Viaud M."/>
            <person name="Benito E.P."/>
            <person name="Couloux A."/>
            <person name="Coutinho P.M."/>
            <person name="de Vries R.P."/>
            <person name="Dyer P.S."/>
            <person name="Fillinger S."/>
            <person name="Fournier E."/>
            <person name="Gout L."/>
            <person name="Hahn M."/>
            <person name="Kohn L."/>
            <person name="Lapalu N."/>
            <person name="Plummer K.M."/>
            <person name="Pradier J.M."/>
            <person name="Quevillon E."/>
            <person name="Sharon A."/>
            <person name="Simon A."/>
            <person name="ten Have A."/>
            <person name="Tudzynski B."/>
            <person name="Tudzynski P."/>
            <person name="Wincker P."/>
            <person name="Andrew M."/>
            <person name="Anthouard V."/>
            <person name="Beever R.E."/>
            <person name="Beffa R."/>
            <person name="Benoit I."/>
            <person name="Bouzid O."/>
            <person name="Brault B."/>
            <person name="Chen Z."/>
            <person name="Choquer M."/>
            <person name="Collemare J."/>
            <person name="Cotton P."/>
            <person name="Danchin E.G."/>
            <person name="Da Silva C."/>
            <person name="Gautier A."/>
            <person name="Giraud C."/>
            <person name="Giraud T."/>
            <person name="Gonzalez C."/>
            <person name="Grossetete S."/>
            <person name="Guldener U."/>
            <person name="Henrissat B."/>
            <person name="Howlett B.J."/>
            <person name="Kodira C."/>
            <person name="Kretschmer M."/>
            <person name="Lappartient A."/>
            <person name="Leroch M."/>
            <person name="Levis C."/>
            <person name="Mauceli E."/>
            <person name="Neuveglise C."/>
            <person name="Oeser B."/>
            <person name="Pearson M."/>
            <person name="Poulain J."/>
            <person name="Poussereau N."/>
            <person name="Quesneville H."/>
            <person name="Rascle C."/>
            <person name="Schumacher J."/>
            <person name="Segurens B."/>
            <person name="Sexton A."/>
            <person name="Silva E."/>
            <person name="Sirven C."/>
            <person name="Soanes D.M."/>
            <person name="Talbot N.J."/>
            <person name="Templeton M."/>
            <person name="Yandava C."/>
            <person name="Yarden O."/>
            <person name="Zeng Q."/>
            <person name="Rollins J.A."/>
            <person name="Lebrun M.H."/>
            <person name="Dickman M."/>
        </authorList>
    </citation>
    <scope>NUCLEOTIDE SEQUENCE [LARGE SCALE GENOMIC DNA]</scope>
    <source>
        <strain evidence="2">ATCC 18683 / 1980 / Ss-1</strain>
    </source>
</reference>
<keyword evidence="2" id="KW-1185">Reference proteome</keyword>
<dbReference type="HOGENOM" id="CLU_2723743_0_0_1"/>
<accession>A7F901</accession>
<organism evidence="1 2">
    <name type="scientific">Sclerotinia sclerotiorum (strain ATCC 18683 / 1980 / Ss-1)</name>
    <name type="common">White mold</name>
    <name type="synonym">Whetzelinia sclerotiorum</name>
    <dbReference type="NCBI Taxonomy" id="665079"/>
    <lineage>
        <taxon>Eukaryota</taxon>
        <taxon>Fungi</taxon>
        <taxon>Dikarya</taxon>
        <taxon>Ascomycota</taxon>
        <taxon>Pezizomycotina</taxon>
        <taxon>Leotiomycetes</taxon>
        <taxon>Helotiales</taxon>
        <taxon>Sclerotiniaceae</taxon>
        <taxon>Sclerotinia</taxon>
    </lineage>
</organism>
<dbReference type="AlphaFoldDB" id="A7F901"/>
<protein>
    <submittedName>
        <fullName evidence="1">Uncharacterized protein</fullName>
    </submittedName>
</protein>
<dbReference type="InParanoid" id="A7F901"/>
<dbReference type="RefSeq" id="XP_001584985.1">
    <property type="nucleotide sequence ID" value="XM_001584935.1"/>
</dbReference>
<name>A7F901_SCLS1</name>
<dbReference type="KEGG" id="ssl:SS1G_14082"/>
<dbReference type="EMBL" id="CH476649">
    <property type="protein sequence ID" value="EDN99222.1"/>
    <property type="molecule type" value="Genomic_DNA"/>
</dbReference>
<dbReference type="GeneID" id="5481042"/>
<gene>
    <name evidence="1" type="ORF">SS1G_14082</name>
</gene>
<evidence type="ECO:0000313" key="1">
    <source>
        <dbReference type="EMBL" id="EDN99222.1"/>
    </source>
</evidence>
<sequence length="72" mass="8149">MSSQGHYVVHLELGLSNRSEYISAETIVSASLNEIAPEQYSPPKHTEALMLIFTPKYLLPVTNFHVSNFPRF</sequence>